<evidence type="ECO:0000256" key="2">
    <source>
        <dbReference type="ARBA" id="ARBA00022679"/>
    </source>
</evidence>
<dbReference type="Proteomes" id="UP000289340">
    <property type="component" value="Chromosome 18"/>
</dbReference>
<dbReference type="PANTHER" id="PTHR43650:SF28">
    <property type="entry name" value="PYROPHOSPHATE--FRUCTOSE 6-PHOSPHATE 1-PHOSPHOTRANSFERASE SUBUNIT BETA"/>
    <property type="match status" value="1"/>
</dbReference>
<dbReference type="Pfam" id="PF00365">
    <property type="entry name" value="PFK"/>
    <property type="match status" value="1"/>
</dbReference>
<dbReference type="PANTHER" id="PTHR43650">
    <property type="entry name" value="PYROPHOSPHATE--FRUCTOSE 6-PHOSPHATE 1-PHOSPHOTRANSFERASE"/>
    <property type="match status" value="1"/>
</dbReference>
<proteinExistence type="predicted"/>
<evidence type="ECO:0000256" key="4">
    <source>
        <dbReference type="ARBA" id="ARBA00022777"/>
    </source>
</evidence>
<dbReference type="UniPathway" id="UPA00109">
    <property type="reaction ID" value="UER00182"/>
</dbReference>
<keyword evidence="1" id="KW-0963">Cytoplasm</keyword>
<keyword evidence="9" id="KW-1185">Reference proteome</keyword>
<reference evidence="8 9" key="1">
    <citation type="submission" date="2018-09" db="EMBL/GenBank/DDBJ databases">
        <title>A high-quality reference genome of wild soybean provides a powerful tool to mine soybean genomes.</title>
        <authorList>
            <person name="Xie M."/>
            <person name="Chung C.Y.L."/>
            <person name="Li M.-W."/>
            <person name="Wong F.-L."/>
            <person name="Chan T.-F."/>
            <person name="Lam H.-M."/>
        </authorList>
    </citation>
    <scope>NUCLEOTIDE SEQUENCE [LARGE SCALE GENOMIC DNA]</scope>
    <source>
        <strain evidence="9">cv. W05</strain>
        <tissue evidence="8">Hypocotyl of etiolated seedlings</tissue>
    </source>
</reference>
<evidence type="ECO:0000256" key="1">
    <source>
        <dbReference type="ARBA" id="ARBA00022490"/>
    </source>
</evidence>
<evidence type="ECO:0000256" key="3">
    <source>
        <dbReference type="ARBA" id="ARBA00022723"/>
    </source>
</evidence>
<sequence>MPVCVSSSAPSKVLDLEVAVNKEEYQVFEELGRGHFGTVFRCFQHRGLRLHQNGGLGGWWRGGGGCRQRGDGKEAAPGEEVIVVVVGEEVAECIDPAKKKELDGLRAEMPVALAECVVTLFYFNFFLQRRSQSCFRTCSGNRRRLWCRAIPTRRLNNNHEIETPEQFKQAEETVQELDLGGLVVIGGDDSNTNACLLAEHFRSKNMKTRVIGCPKTIDGDLKCKEVPTSFGFDTTCKGQGQVQTQGFGAGLNIGPDTRGWTNSEISKISARIDNDMRSDYSQKSTVTRFSARVTNDTLSSSSHMSSVSRGYGSRVNFDITSFASSRGIAPPGWTSRVHLAIRSNTSAT</sequence>
<dbReference type="GO" id="GO:0005829">
    <property type="term" value="C:cytosol"/>
    <property type="evidence" value="ECO:0007669"/>
    <property type="project" value="TreeGrafter"/>
</dbReference>
<evidence type="ECO:0000259" key="7">
    <source>
        <dbReference type="Pfam" id="PF00365"/>
    </source>
</evidence>
<protein>
    <submittedName>
        <fullName evidence="8">Pyrophosphate--fructose 6-phosphate 1-phosphotransferase subunit beta</fullName>
        <ecNumber evidence="8">2.7.1.11</ecNumber>
    </submittedName>
</protein>
<dbReference type="InterPro" id="IPR000023">
    <property type="entry name" value="Phosphofructokinase_dom"/>
</dbReference>
<dbReference type="GO" id="GO:0015979">
    <property type="term" value="P:photosynthesis"/>
    <property type="evidence" value="ECO:0007669"/>
    <property type="project" value="TreeGrafter"/>
</dbReference>
<keyword evidence="6" id="KW-0324">Glycolysis</keyword>
<evidence type="ECO:0000256" key="5">
    <source>
        <dbReference type="ARBA" id="ARBA00022842"/>
    </source>
</evidence>
<comment type="caution">
    <text evidence="8">The sequence shown here is derived from an EMBL/GenBank/DDBJ whole genome shotgun (WGS) entry which is preliminary data.</text>
</comment>
<dbReference type="SUPFAM" id="SSF53784">
    <property type="entry name" value="Phosphofructokinase"/>
    <property type="match status" value="1"/>
</dbReference>
<dbReference type="GO" id="GO:0009749">
    <property type="term" value="P:response to glucose"/>
    <property type="evidence" value="ECO:0007669"/>
    <property type="project" value="TreeGrafter"/>
</dbReference>
<dbReference type="InterPro" id="IPR035966">
    <property type="entry name" value="PKF_sf"/>
</dbReference>
<evidence type="ECO:0000313" key="9">
    <source>
        <dbReference type="Proteomes" id="UP000289340"/>
    </source>
</evidence>
<evidence type="ECO:0000313" key="8">
    <source>
        <dbReference type="EMBL" id="RZB51929.1"/>
    </source>
</evidence>
<dbReference type="Gene3D" id="3.40.50.450">
    <property type="match status" value="1"/>
</dbReference>
<organism evidence="8 9">
    <name type="scientific">Glycine soja</name>
    <name type="common">Wild soybean</name>
    <dbReference type="NCBI Taxonomy" id="3848"/>
    <lineage>
        <taxon>Eukaryota</taxon>
        <taxon>Viridiplantae</taxon>
        <taxon>Streptophyta</taxon>
        <taxon>Embryophyta</taxon>
        <taxon>Tracheophyta</taxon>
        <taxon>Spermatophyta</taxon>
        <taxon>Magnoliopsida</taxon>
        <taxon>eudicotyledons</taxon>
        <taxon>Gunneridae</taxon>
        <taxon>Pentapetalae</taxon>
        <taxon>rosids</taxon>
        <taxon>fabids</taxon>
        <taxon>Fabales</taxon>
        <taxon>Fabaceae</taxon>
        <taxon>Papilionoideae</taxon>
        <taxon>50 kb inversion clade</taxon>
        <taxon>NPAAA clade</taxon>
        <taxon>indigoferoid/millettioid clade</taxon>
        <taxon>Phaseoleae</taxon>
        <taxon>Glycine</taxon>
        <taxon>Glycine subgen. Soja</taxon>
    </lineage>
</organism>
<gene>
    <name evidence="8" type="ORF">D0Y65_048376</name>
</gene>
<evidence type="ECO:0000256" key="6">
    <source>
        <dbReference type="ARBA" id="ARBA00023152"/>
    </source>
</evidence>
<keyword evidence="5" id="KW-0460">Magnesium</keyword>
<dbReference type="AlphaFoldDB" id="A0A445FSS0"/>
<dbReference type="GO" id="GO:0047334">
    <property type="term" value="F:diphosphate-fructose-6-phosphate 1-phosphotransferase activity"/>
    <property type="evidence" value="ECO:0007669"/>
    <property type="project" value="TreeGrafter"/>
</dbReference>
<keyword evidence="3" id="KW-0479">Metal-binding</keyword>
<name>A0A445FSS0_GLYSO</name>
<dbReference type="EC" id="2.7.1.11" evidence="8"/>
<keyword evidence="2 8" id="KW-0808">Transferase</keyword>
<dbReference type="GO" id="GO:0003872">
    <property type="term" value="F:6-phosphofructokinase activity"/>
    <property type="evidence" value="ECO:0007669"/>
    <property type="project" value="UniProtKB-EC"/>
</dbReference>
<dbReference type="EMBL" id="QZWG01000018">
    <property type="protein sequence ID" value="RZB51929.1"/>
    <property type="molecule type" value="Genomic_DNA"/>
</dbReference>
<accession>A0A445FSS0</accession>
<dbReference type="GO" id="GO:0046872">
    <property type="term" value="F:metal ion binding"/>
    <property type="evidence" value="ECO:0007669"/>
    <property type="project" value="UniProtKB-KW"/>
</dbReference>
<keyword evidence="4" id="KW-0418">Kinase</keyword>
<feature type="domain" description="Phosphofructokinase" evidence="7">
    <location>
        <begin position="159"/>
        <end position="236"/>
    </location>
</feature>